<keyword evidence="5 6" id="KW-0472">Membrane</keyword>
<dbReference type="GO" id="GO:0005886">
    <property type="term" value="C:plasma membrane"/>
    <property type="evidence" value="ECO:0007669"/>
    <property type="project" value="UniProtKB-SubCell"/>
</dbReference>
<organism evidence="8">
    <name type="scientific">mine drainage metagenome</name>
    <dbReference type="NCBI Taxonomy" id="410659"/>
    <lineage>
        <taxon>unclassified sequences</taxon>
        <taxon>metagenomes</taxon>
        <taxon>ecological metagenomes</taxon>
    </lineage>
</organism>
<feature type="transmembrane region" description="Helical" evidence="6">
    <location>
        <begin position="152"/>
        <end position="174"/>
    </location>
</feature>
<comment type="caution">
    <text evidence="8">The sequence shown here is derived from an EMBL/GenBank/DDBJ whole genome shotgun (WGS) entry which is preliminary data.</text>
</comment>
<name>A0A1J5SL03_9ZZZZ</name>
<evidence type="ECO:0000259" key="7">
    <source>
        <dbReference type="Pfam" id="PF09335"/>
    </source>
</evidence>
<feature type="domain" description="VTT" evidence="7">
    <location>
        <begin position="48"/>
        <end position="172"/>
    </location>
</feature>
<evidence type="ECO:0000256" key="6">
    <source>
        <dbReference type="SAM" id="Phobius"/>
    </source>
</evidence>
<evidence type="ECO:0000256" key="5">
    <source>
        <dbReference type="ARBA" id="ARBA00023136"/>
    </source>
</evidence>
<evidence type="ECO:0000256" key="4">
    <source>
        <dbReference type="ARBA" id="ARBA00022989"/>
    </source>
</evidence>
<gene>
    <name evidence="8" type="primary">yghB_4</name>
    <name evidence="8" type="ORF">GALL_155370</name>
</gene>
<accession>A0A1J5SL03</accession>
<sequence length="213" mass="23544">MDWLHFLYLTLHIDQDLGTLVLHYGTQVYLILSAVIFLEIGFLPLFFLPGDPLLFFAGAYCASGRLDLWVLLPALLLAAALGNLVNYGLGRLVGHRAFSGQFRWLDRSALLRTHAFYESKGGFTFLLAPFLAIIRTFAPFIGGVVEIRLRRFMVLTSLGSALWVITLLGAGYWFGNIPLVRDHMTGIILIGLGLGLGAVLLGAAWRAFQPPRP</sequence>
<feature type="transmembrane region" description="Helical" evidence="6">
    <location>
        <begin position="68"/>
        <end position="89"/>
    </location>
</feature>
<protein>
    <submittedName>
        <fullName evidence="8">Inner membrane protein YghB</fullName>
    </submittedName>
</protein>
<dbReference type="Pfam" id="PF09335">
    <property type="entry name" value="VTT_dom"/>
    <property type="match status" value="1"/>
</dbReference>
<dbReference type="AlphaFoldDB" id="A0A1J5SL03"/>
<keyword evidence="4 6" id="KW-1133">Transmembrane helix</keyword>
<evidence type="ECO:0000256" key="1">
    <source>
        <dbReference type="ARBA" id="ARBA00004651"/>
    </source>
</evidence>
<proteinExistence type="predicted"/>
<dbReference type="EMBL" id="MLJW01000075">
    <property type="protein sequence ID" value="OIR02380.1"/>
    <property type="molecule type" value="Genomic_DNA"/>
</dbReference>
<keyword evidence="3 6" id="KW-0812">Transmembrane</keyword>
<evidence type="ECO:0000256" key="3">
    <source>
        <dbReference type="ARBA" id="ARBA00022692"/>
    </source>
</evidence>
<feature type="transmembrane region" description="Helical" evidence="6">
    <location>
        <begin position="123"/>
        <end position="145"/>
    </location>
</feature>
<evidence type="ECO:0000256" key="2">
    <source>
        <dbReference type="ARBA" id="ARBA00022475"/>
    </source>
</evidence>
<dbReference type="PANTHER" id="PTHR30353:SF0">
    <property type="entry name" value="TRANSMEMBRANE PROTEIN"/>
    <property type="match status" value="1"/>
</dbReference>
<comment type="subcellular location">
    <subcellularLocation>
        <location evidence="1">Cell membrane</location>
        <topology evidence="1">Multi-pass membrane protein</topology>
    </subcellularLocation>
</comment>
<reference evidence="8" key="1">
    <citation type="submission" date="2016-10" db="EMBL/GenBank/DDBJ databases">
        <title>Sequence of Gallionella enrichment culture.</title>
        <authorList>
            <person name="Poehlein A."/>
            <person name="Muehling M."/>
            <person name="Daniel R."/>
        </authorList>
    </citation>
    <scope>NUCLEOTIDE SEQUENCE</scope>
</reference>
<dbReference type="InterPro" id="IPR032816">
    <property type="entry name" value="VTT_dom"/>
</dbReference>
<dbReference type="InterPro" id="IPR032818">
    <property type="entry name" value="DedA-like"/>
</dbReference>
<keyword evidence="2" id="KW-1003">Cell membrane</keyword>
<evidence type="ECO:0000313" key="8">
    <source>
        <dbReference type="EMBL" id="OIR02380.1"/>
    </source>
</evidence>
<dbReference type="PANTHER" id="PTHR30353">
    <property type="entry name" value="INNER MEMBRANE PROTEIN DEDA-RELATED"/>
    <property type="match status" value="1"/>
</dbReference>
<feature type="transmembrane region" description="Helical" evidence="6">
    <location>
        <begin position="28"/>
        <end position="48"/>
    </location>
</feature>
<feature type="transmembrane region" description="Helical" evidence="6">
    <location>
        <begin position="186"/>
        <end position="208"/>
    </location>
</feature>